<keyword evidence="3" id="KW-1185">Reference proteome</keyword>
<feature type="compositionally biased region" description="Low complexity" evidence="1">
    <location>
        <begin position="46"/>
        <end position="60"/>
    </location>
</feature>
<dbReference type="Pfam" id="PF19372">
    <property type="entry name" value="DUF5947"/>
    <property type="match status" value="1"/>
</dbReference>
<evidence type="ECO:0000313" key="3">
    <source>
        <dbReference type="Proteomes" id="UP001500973"/>
    </source>
</evidence>
<dbReference type="Proteomes" id="UP001500973">
    <property type="component" value="Unassembled WGS sequence"/>
</dbReference>
<gene>
    <name evidence="2" type="ORF">GCM10009601_30580</name>
</gene>
<evidence type="ECO:0000313" key="2">
    <source>
        <dbReference type="EMBL" id="GAA1424893.1"/>
    </source>
</evidence>
<sequence>MSGAPSAERPAYGSGTDGSAYGSGVERPAYGSGTERSSHGPGVDRSAYGSGADASAYGSGVERPAYGSGTERSSHGPGVDRSAYGSGADASAYGSGADASAYGSGADGSAYGSGVERSDGSGAERSSHGPGVDRRAYGSGVERPAYGSGVEKSAYGSGSDRSVHGPRTARTTPAPGDRRHGPGAARPGGLARFLAARAPREERCELCATPLPGERHRHLVDTERRSLACACDPCAQVLERPGAAGGRFRTVPGRCLTDSAHGIDEGTWERLGIPVGVVFLFRNSALGRTVAFYPSPAGATESELDPETWQSVLGGSLLARLLEADVEALLLRKHEGRVECHLVPIDICYELVGRMRLHWQGFDGGAEAHAELAAFFAHVRERARDARQPRRSHA</sequence>
<reference evidence="3" key="1">
    <citation type="journal article" date="2019" name="Int. J. Syst. Evol. Microbiol.">
        <title>The Global Catalogue of Microorganisms (GCM) 10K type strain sequencing project: providing services to taxonomists for standard genome sequencing and annotation.</title>
        <authorList>
            <consortium name="The Broad Institute Genomics Platform"/>
            <consortium name="The Broad Institute Genome Sequencing Center for Infectious Disease"/>
            <person name="Wu L."/>
            <person name="Ma J."/>
        </authorList>
    </citation>
    <scope>NUCLEOTIDE SEQUENCE [LARGE SCALE GENOMIC DNA]</scope>
    <source>
        <strain evidence="3">JCM 11756</strain>
    </source>
</reference>
<dbReference type="EMBL" id="BAAAIZ010000041">
    <property type="protein sequence ID" value="GAA1424893.1"/>
    <property type="molecule type" value="Genomic_DNA"/>
</dbReference>
<feature type="region of interest" description="Disordered" evidence="1">
    <location>
        <begin position="108"/>
        <end position="188"/>
    </location>
</feature>
<protein>
    <submittedName>
        <fullName evidence="2">Uncharacterized protein</fullName>
    </submittedName>
</protein>
<comment type="caution">
    <text evidence="2">The sequence shown here is derived from an EMBL/GenBank/DDBJ whole genome shotgun (WGS) entry which is preliminary data.</text>
</comment>
<accession>A0ABP4JQ41</accession>
<feature type="compositionally biased region" description="Basic and acidic residues" evidence="1">
    <location>
        <begin position="125"/>
        <end position="136"/>
    </location>
</feature>
<name>A0ABP4JQ41_9ACTN</name>
<evidence type="ECO:0000256" key="1">
    <source>
        <dbReference type="SAM" id="MobiDB-lite"/>
    </source>
</evidence>
<feature type="region of interest" description="Disordered" evidence="1">
    <location>
        <begin position="1"/>
        <end position="96"/>
    </location>
</feature>
<organism evidence="2 3">
    <name type="scientific">Streptomyces thermospinosisporus</name>
    <dbReference type="NCBI Taxonomy" id="161482"/>
    <lineage>
        <taxon>Bacteria</taxon>
        <taxon>Bacillati</taxon>
        <taxon>Actinomycetota</taxon>
        <taxon>Actinomycetes</taxon>
        <taxon>Kitasatosporales</taxon>
        <taxon>Streptomycetaceae</taxon>
        <taxon>Streptomyces</taxon>
    </lineage>
</organism>
<feature type="compositionally biased region" description="Low complexity" evidence="1">
    <location>
        <begin position="82"/>
        <end position="96"/>
    </location>
</feature>
<dbReference type="InterPro" id="IPR045991">
    <property type="entry name" value="DUF5947"/>
</dbReference>
<proteinExistence type="predicted"/>